<keyword evidence="3" id="KW-1185">Reference proteome</keyword>
<dbReference type="Pfam" id="PF01243">
    <property type="entry name" value="PNPOx_N"/>
    <property type="match status" value="1"/>
</dbReference>
<protein>
    <recommendedName>
        <fullName evidence="1">Pyridoxamine 5'-phosphate oxidase N-terminal domain-containing protein</fullName>
    </recommendedName>
</protein>
<dbReference type="STRING" id="1054996.SAMN05444414_1469"/>
<evidence type="ECO:0000259" key="1">
    <source>
        <dbReference type="Pfam" id="PF01243"/>
    </source>
</evidence>
<proteinExistence type="predicted"/>
<sequence length="208" mass="23547">MPNAYANIGFTPHVREEQKRFGSAGAYARVLSPDRQDGGELTAREAEFLTERDGIYQATVSESGWPYVQFRGGAPGFIKVIDQRTIGYADFRGNQQYISVGNLRHDDRVSIIALDYPRRKRLKLWGHAQILEDRDVISLLHDGTGPRVERGIVIRVAAFDWNCPQHIPIRLTDAERDNEITQLLSRIKKMESRLNETAADTQEAGLPE</sequence>
<dbReference type="PANTHER" id="PTHR42815:SF2">
    <property type="entry name" value="FAD-BINDING, PUTATIVE (AFU_ORTHOLOGUE AFUA_6G07600)-RELATED"/>
    <property type="match status" value="1"/>
</dbReference>
<dbReference type="InterPro" id="IPR012349">
    <property type="entry name" value="Split_barrel_FMN-bd"/>
</dbReference>
<dbReference type="EMBL" id="FRBN01000046">
    <property type="protein sequence ID" value="SHL81428.1"/>
    <property type="molecule type" value="Genomic_DNA"/>
</dbReference>
<name>A0A1M7DPU8_9RHOB</name>
<dbReference type="Gene3D" id="2.30.110.10">
    <property type="entry name" value="Electron Transport, Fmn-binding Protein, Chain A"/>
    <property type="match status" value="1"/>
</dbReference>
<accession>A0A1M7DPU8</accession>
<dbReference type="Proteomes" id="UP000184191">
    <property type="component" value="Unassembled WGS sequence"/>
</dbReference>
<dbReference type="RefSeq" id="WP_073200942.1">
    <property type="nucleotide sequence ID" value="NZ_FRBN01000046.1"/>
</dbReference>
<gene>
    <name evidence="2" type="ORF">SAMN05444414_1469</name>
</gene>
<dbReference type="InterPro" id="IPR011576">
    <property type="entry name" value="Pyridox_Oxase_N"/>
</dbReference>
<reference evidence="3" key="1">
    <citation type="submission" date="2016-11" db="EMBL/GenBank/DDBJ databases">
        <authorList>
            <person name="Varghese N."/>
            <person name="Submissions S."/>
        </authorList>
    </citation>
    <scope>NUCLEOTIDE SEQUENCE [LARGE SCALE GENOMIC DNA]</scope>
    <source>
        <strain evidence="3">DSM 29327</strain>
    </source>
</reference>
<evidence type="ECO:0000313" key="2">
    <source>
        <dbReference type="EMBL" id="SHL81428.1"/>
    </source>
</evidence>
<organism evidence="2 3">
    <name type="scientific">Roseovarius marisflavi</name>
    <dbReference type="NCBI Taxonomy" id="1054996"/>
    <lineage>
        <taxon>Bacteria</taxon>
        <taxon>Pseudomonadati</taxon>
        <taxon>Pseudomonadota</taxon>
        <taxon>Alphaproteobacteria</taxon>
        <taxon>Rhodobacterales</taxon>
        <taxon>Roseobacteraceae</taxon>
        <taxon>Roseovarius</taxon>
    </lineage>
</organism>
<evidence type="ECO:0000313" key="3">
    <source>
        <dbReference type="Proteomes" id="UP000184191"/>
    </source>
</evidence>
<dbReference type="PANTHER" id="PTHR42815">
    <property type="entry name" value="FAD-BINDING, PUTATIVE (AFU_ORTHOLOGUE AFUA_6G07600)-RELATED"/>
    <property type="match status" value="1"/>
</dbReference>
<dbReference type="OrthoDB" id="9790331at2"/>
<dbReference type="AlphaFoldDB" id="A0A1M7DPU8"/>
<dbReference type="SUPFAM" id="SSF50475">
    <property type="entry name" value="FMN-binding split barrel"/>
    <property type="match status" value="1"/>
</dbReference>
<feature type="domain" description="Pyridoxamine 5'-phosphate oxidase N-terminal" evidence="1">
    <location>
        <begin position="45"/>
        <end position="136"/>
    </location>
</feature>